<protein>
    <submittedName>
        <fullName evidence="2">Uncharacterized protein</fullName>
    </submittedName>
</protein>
<name>A0A3E0HLI3_9PSEU</name>
<reference evidence="2 3" key="1">
    <citation type="submission" date="2018-08" db="EMBL/GenBank/DDBJ databases">
        <title>Genomic Encyclopedia of Archaeal and Bacterial Type Strains, Phase II (KMG-II): from individual species to whole genera.</title>
        <authorList>
            <person name="Goeker M."/>
        </authorList>
    </citation>
    <scope>NUCLEOTIDE SEQUENCE [LARGE SCALE GENOMIC DNA]</scope>
    <source>
        <strain evidence="2 3">DSM 45791</strain>
    </source>
</reference>
<accession>A0A3E0HLI3</accession>
<keyword evidence="3" id="KW-1185">Reference proteome</keyword>
<dbReference type="Proteomes" id="UP000256269">
    <property type="component" value="Unassembled WGS sequence"/>
</dbReference>
<comment type="caution">
    <text evidence="2">The sequence shown here is derived from an EMBL/GenBank/DDBJ whole genome shotgun (WGS) entry which is preliminary data.</text>
</comment>
<sequence length="318" mass="33656">MVSVATSPKLGPSPTVISFYTRLDVISVAAADLIDPNGAARWFLCTLGRNFGCHGLSHSDIGRRLGFYTPSNVTPIASSTTSRPTTQATTFLYILKRDPGCHLCLPCSHNRPIEVSIRPQTCPRLPPTSGMSLGSAPTCFCKPLGVTSVATAPWAPGRSSGRRGFCTPLRVTSVATTVPTTPTVPGGRFCTPLGATLVAICVDSPLTTVIIAVYIRPGRGFGCRLGAISSRLAHTRFRTPLGVASVAPCLNRNDSPRGHLWREKLSAQAATRDERASEPLGVSPYAQGSKPPSDMTRYGRSETGCGGPAQRSCVACWD</sequence>
<dbReference type="AlphaFoldDB" id="A0A3E0HLI3"/>
<feature type="region of interest" description="Disordered" evidence="1">
    <location>
        <begin position="267"/>
        <end position="308"/>
    </location>
</feature>
<feature type="compositionally biased region" description="Basic and acidic residues" evidence="1">
    <location>
        <begin position="267"/>
        <end position="277"/>
    </location>
</feature>
<organism evidence="2 3">
    <name type="scientific">Kutzneria buriramensis</name>
    <dbReference type="NCBI Taxonomy" id="1045776"/>
    <lineage>
        <taxon>Bacteria</taxon>
        <taxon>Bacillati</taxon>
        <taxon>Actinomycetota</taxon>
        <taxon>Actinomycetes</taxon>
        <taxon>Pseudonocardiales</taxon>
        <taxon>Pseudonocardiaceae</taxon>
        <taxon>Kutzneria</taxon>
    </lineage>
</organism>
<evidence type="ECO:0000313" key="3">
    <source>
        <dbReference type="Proteomes" id="UP000256269"/>
    </source>
</evidence>
<evidence type="ECO:0000313" key="2">
    <source>
        <dbReference type="EMBL" id="REH47352.1"/>
    </source>
</evidence>
<evidence type="ECO:0000256" key="1">
    <source>
        <dbReference type="SAM" id="MobiDB-lite"/>
    </source>
</evidence>
<gene>
    <name evidence="2" type="ORF">BCF44_106517</name>
</gene>
<dbReference type="EMBL" id="QUNO01000006">
    <property type="protein sequence ID" value="REH47352.1"/>
    <property type="molecule type" value="Genomic_DNA"/>
</dbReference>
<proteinExistence type="predicted"/>